<proteinExistence type="predicted"/>
<dbReference type="InParanoid" id="A0A316YMQ2"/>
<feature type="chain" id="PRO_5016362548" description="Hydrophobin" evidence="1">
    <location>
        <begin position="27"/>
        <end position="121"/>
    </location>
</feature>
<keyword evidence="1" id="KW-0732">Signal</keyword>
<gene>
    <name evidence="2" type="ORF">FA10DRAFT_260925</name>
</gene>
<keyword evidence="3" id="KW-1185">Reference proteome</keyword>
<accession>A0A316YMQ2</accession>
<evidence type="ECO:0000256" key="1">
    <source>
        <dbReference type="SAM" id="SignalP"/>
    </source>
</evidence>
<sequence length="121" mass="12815">MKTIITASLAIICLAVLFADFSVALALPKSGQASVSCCKSKSTIYSSSVQATFGCGYAGIHFIAPKLKFGTYACTHQYPLEASDDLQSFNDVCTNVFKGVTKDAGKCANNVMNPSILPFTK</sequence>
<dbReference type="RefSeq" id="XP_025376223.1">
    <property type="nucleotide sequence ID" value="XM_025520055.1"/>
</dbReference>
<reference evidence="2 3" key="1">
    <citation type="journal article" date="2018" name="Mol. Biol. Evol.">
        <title>Broad Genomic Sampling Reveals a Smut Pathogenic Ancestry of the Fungal Clade Ustilaginomycotina.</title>
        <authorList>
            <person name="Kijpornyongpan T."/>
            <person name="Mondo S.J."/>
            <person name="Barry K."/>
            <person name="Sandor L."/>
            <person name="Lee J."/>
            <person name="Lipzen A."/>
            <person name="Pangilinan J."/>
            <person name="LaButti K."/>
            <person name="Hainaut M."/>
            <person name="Henrissat B."/>
            <person name="Grigoriev I.V."/>
            <person name="Spatafora J.W."/>
            <person name="Aime M.C."/>
        </authorList>
    </citation>
    <scope>NUCLEOTIDE SEQUENCE [LARGE SCALE GENOMIC DNA]</scope>
    <source>
        <strain evidence="2 3">MCA 4198</strain>
    </source>
</reference>
<organism evidence="2 3">
    <name type="scientific">Acaromyces ingoldii</name>
    <dbReference type="NCBI Taxonomy" id="215250"/>
    <lineage>
        <taxon>Eukaryota</taxon>
        <taxon>Fungi</taxon>
        <taxon>Dikarya</taxon>
        <taxon>Basidiomycota</taxon>
        <taxon>Ustilaginomycotina</taxon>
        <taxon>Exobasidiomycetes</taxon>
        <taxon>Exobasidiales</taxon>
        <taxon>Cryptobasidiaceae</taxon>
        <taxon>Acaromyces</taxon>
    </lineage>
</organism>
<evidence type="ECO:0008006" key="4">
    <source>
        <dbReference type="Google" id="ProtNLM"/>
    </source>
</evidence>
<evidence type="ECO:0000313" key="3">
    <source>
        <dbReference type="Proteomes" id="UP000245768"/>
    </source>
</evidence>
<evidence type="ECO:0000313" key="2">
    <source>
        <dbReference type="EMBL" id="PWN89025.1"/>
    </source>
</evidence>
<dbReference type="Proteomes" id="UP000245768">
    <property type="component" value="Unassembled WGS sequence"/>
</dbReference>
<dbReference type="GeneID" id="37041971"/>
<dbReference type="AlphaFoldDB" id="A0A316YMQ2"/>
<name>A0A316YMQ2_9BASI</name>
<protein>
    <recommendedName>
        <fullName evidence="4">Hydrophobin</fullName>
    </recommendedName>
</protein>
<feature type="signal peptide" evidence="1">
    <location>
        <begin position="1"/>
        <end position="26"/>
    </location>
</feature>
<dbReference type="EMBL" id="KZ819637">
    <property type="protein sequence ID" value="PWN89025.1"/>
    <property type="molecule type" value="Genomic_DNA"/>
</dbReference>